<feature type="disulfide bond" description="Redox-active" evidence="4">
    <location>
        <begin position="89"/>
        <end position="93"/>
    </location>
</feature>
<name>A0A9X2KV50_9GAMM</name>
<evidence type="ECO:0000256" key="4">
    <source>
        <dbReference type="PIRSR" id="PIRSR603782-2"/>
    </source>
</evidence>
<feature type="domain" description="Thioredoxin" evidence="5">
    <location>
        <begin position="51"/>
        <end position="209"/>
    </location>
</feature>
<dbReference type="EMBL" id="JAMFTH010000005">
    <property type="protein sequence ID" value="MCP8900568.1"/>
    <property type="molecule type" value="Genomic_DNA"/>
</dbReference>
<dbReference type="PANTHER" id="PTHR12151:SF25">
    <property type="entry name" value="LINALOOL DEHYDRATASE_ISOMERASE DOMAIN-CONTAINING PROTEIN"/>
    <property type="match status" value="1"/>
</dbReference>
<dbReference type="InterPro" id="IPR003782">
    <property type="entry name" value="SCO1/SenC"/>
</dbReference>
<keyword evidence="7" id="KW-1185">Reference proteome</keyword>
<evidence type="ECO:0000313" key="7">
    <source>
        <dbReference type="Proteomes" id="UP001139319"/>
    </source>
</evidence>
<dbReference type="GO" id="GO:0046872">
    <property type="term" value="F:metal ion binding"/>
    <property type="evidence" value="ECO:0007669"/>
    <property type="project" value="UniProtKB-KW"/>
</dbReference>
<feature type="binding site" evidence="3">
    <location>
        <position position="89"/>
    </location>
    <ligand>
        <name>Cu cation</name>
        <dbReference type="ChEBI" id="CHEBI:23378"/>
    </ligand>
</feature>
<evidence type="ECO:0000259" key="5">
    <source>
        <dbReference type="PROSITE" id="PS51352"/>
    </source>
</evidence>
<organism evidence="6 7">
    <name type="scientific">Gilvimarinus xylanilyticus</name>
    <dbReference type="NCBI Taxonomy" id="2944139"/>
    <lineage>
        <taxon>Bacteria</taxon>
        <taxon>Pseudomonadati</taxon>
        <taxon>Pseudomonadota</taxon>
        <taxon>Gammaproteobacteria</taxon>
        <taxon>Cellvibrionales</taxon>
        <taxon>Cellvibrionaceae</taxon>
        <taxon>Gilvimarinus</taxon>
    </lineage>
</organism>
<sequence length="215" mass="24058">MSSSSNRRGIIITVLCCVAFMSLVVAGVVHKLLSPRVMTQSELQLNGAIVFDKPRRFEDFELLDQNGEPFTKDDLTGQWSLLFFGFTHCPDICPTTMADMARLKQNLPADIAEQTQGVLVSLDPARDTPELLNDYVAYFDPEFVGVTGDFLQIRRFANQVNVAFTKVTQGDDYTVDHSGNIVIINPYGDYHGFFKPPFELAKLKATYSSIVTQFD</sequence>
<keyword evidence="3" id="KW-0479">Metal-binding</keyword>
<dbReference type="FunFam" id="3.40.30.10:FF:000013">
    <property type="entry name" value="Blast:Protein SCO1 homolog, mitochondrial"/>
    <property type="match status" value="1"/>
</dbReference>
<dbReference type="RefSeq" id="WP_253968855.1">
    <property type="nucleotide sequence ID" value="NZ_JAMFTH010000005.1"/>
</dbReference>
<dbReference type="InterPro" id="IPR013766">
    <property type="entry name" value="Thioredoxin_domain"/>
</dbReference>
<reference evidence="6" key="1">
    <citation type="submission" date="2022-05" db="EMBL/GenBank/DDBJ databases">
        <authorList>
            <person name="Sun H.-N."/>
        </authorList>
    </citation>
    <scope>NUCLEOTIDE SEQUENCE</scope>
    <source>
        <strain evidence="6">HB14</strain>
    </source>
</reference>
<feature type="binding site" evidence="3">
    <location>
        <position position="177"/>
    </location>
    <ligand>
        <name>Cu cation</name>
        <dbReference type="ChEBI" id="CHEBI:23378"/>
    </ligand>
</feature>
<keyword evidence="4" id="KW-1015">Disulfide bond</keyword>
<gene>
    <name evidence="6" type="ORF">M6D89_14770</name>
</gene>
<dbReference type="Proteomes" id="UP001139319">
    <property type="component" value="Unassembled WGS sequence"/>
</dbReference>
<dbReference type="PANTHER" id="PTHR12151">
    <property type="entry name" value="ELECTRON TRANSPORT PROTIN SCO1/SENC FAMILY MEMBER"/>
    <property type="match status" value="1"/>
</dbReference>
<evidence type="ECO:0000256" key="1">
    <source>
        <dbReference type="ARBA" id="ARBA00010996"/>
    </source>
</evidence>
<dbReference type="SUPFAM" id="SSF52833">
    <property type="entry name" value="Thioredoxin-like"/>
    <property type="match status" value="1"/>
</dbReference>
<reference evidence="6" key="2">
    <citation type="submission" date="2023-01" db="EMBL/GenBank/DDBJ databases">
        <title>Gilvimarinus xylanilyticus HB14 isolated from Caulerpa lentillifera aquaculture base in Hainan, China.</title>
        <authorList>
            <person name="Zhang Y.-J."/>
        </authorList>
    </citation>
    <scope>NUCLEOTIDE SEQUENCE</scope>
    <source>
        <strain evidence="6">HB14</strain>
    </source>
</reference>
<dbReference type="Pfam" id="PF02630">
    <property type="entry name" value="SCO1-SenC"/>
    <property type="match status" value="1"/>
</dbReference>
<protein>
    <submittedName>
        <fullName evidence="6">SCO family protein</fullName>
    </submittedName>
</protein>
<proteinExistence type="inferred from homology"/>
<feature type="binding site" evidence="3">
    <location>
        <position position="93"/>
    </location>
    <ligand>
        <name>Cu cation</name>
        <dbReference type="ChEBI" id="CHEBI:23378"/>
    </ligand>
</feature>
<evidence type="ECO:0000256" key="2">
    <source>
        <dbReference type="ARBA" id="ARBA00023008"/>
    </source>
</evidence>
<evidence type="ECO:0000313" key="6">
    <source>
        <dbReference type="EMBL" id="MCP8900568.1"/>
    </source>
</evidence>
<dbReference type="PROSITE" id="PS51352">
    <property type="entry name" value="THIOREDOXIN_2"/>
    <property type="match status" value="1"/>
</dbReference>
<accession>A0A9X2KV50</accession>
<dbReference type="AlphaFoldDB" id="A0A9X2KV50"/>
<comment type="caution">
    <text evidence="6">The sequence shown here is derived from an EMBL/GenBank/DDBJ whole genome shotgun (WGS) entry which is preliminary data.</text>
</comment>
<dbReference type="CDD" id="cd02968">
    <property type="entry name" value="SCO"/>
    <property type="match status" value="1"/>
</dbReference>
<dbReference type="Gene3D" id="3.40.30.10">
    <property type="entry name" value="Glutaredoxin"/>
    <property type="match status" value="1"/>
</dbReference>
<comment type="similarity">
    <text evidence="1">Belongs to the SCO1/2 family.</text>
</comment>
<dbReference type="InterPro" id="IPR036249">
    <property type="entry name" value="Thioredoxin-like_sf"/>
</dbReference>
<evidence type="ECO:0000256" key="3">
    <source>
        <dbReference type="PIRSR" id="PIRSR603782-1"/>
    </source>
</evidence>
<keyword evidence="2 3" id="KW-0186">Copper</keyword>